<reference evidence="1" key="1">
    <citation type="journal article" date="2020" name="Stud. Mycol.">
        <title>101 Dothideomycetes genomes: a test case for predicting lifestyles and emergence of pathogens.</title>
        <authorList>
            <person name="Haridas S."/>
            <person name="Albert R."/>
            <person name="Binder M."/>
            <person name="Bloem J."/>
            <person name="Labutti K."/>
            <person name="Salamov A."/>
            <person name="Andreopoulos B."/>
            <person name="Baker S."/>
            <person name="Barry K."/>
            <person name="Bills G."/>
            <person name="Bluhm B."/>
            <person name="Cannon C."/>
            <person name="Castanera R."/>
            <person name="Culley D."/>
            <person name="Daum C."/>
            <person name="Ezra D."/>
            <person name="Gonzalez J."/>
            <person name="Henrissat B."/>
            <person name="Kuo A."/>
            <person name="Liang C."/>
            <person name="Lipzen A."/>
            <person name="Lutzoni F."/>
            <person name="Magnuson J."/>
            <person name="Mondo S."/>
            <person name="Nolan M."/>
            <person name="Ohm R."/>
            <person name="Pangilinan J."/>
            <person name="Park H.-J."/>
            <person name="Ramirez L."/>
            <person name="Alfaro M."/>
            <person name="Sun H."/>
            <person name="Tritt A."/>
            <person name="Yoshinaga Y."/>
            <person name="Zwiers L.-H."/>
            <person name="Turgeon B."/>
            <person name="Goodwin S."/>
            <person name="Spatafora J."/>
            <person name="Crous P."/>
            <person name="Grigoriev I."/>
        </authorList>
    </citation>
    <scope>NUCLEOTIDE SEQUENCE</scope>
    <source>
        <strain evidence="1">ATCC 36951</strain>
    </source>
</reference>
<dbReference type="SUPFAM" id="SSF50993">
    <property type="entry name" value="Peptidase/esterase 'gauge' domain"/>
    <property type="match status" value="1"/>
</dbReference>
<dbReference type="Proteomes" id="UP000799537">
    <property type="component" value="Unassembled WGS sequence"/>
</dbReference>
<evidence type="ECO:0008006" key="3">
    <source>
        <dbReference type="Google" id="ProtNLM"/>
    </source>
</evidence>
<dbReference type="GeneID" id="54563264"/>
<organism evidence="1 2">
    <name type="scientific">Zasmidium cellare ATCC 36951</name>
    <dbReference type="NCBI Taxonomy" id="1080233"/>
    <lineage>
        <taxon>Eukaryota</taxon>
        <taxon>Fungi</taxon>
        <taxon>Dikarya</taxon>
        <taxon>Ascomycota</taxon>
        <taxon>Pezizomycotina</taxon>
        <taxon>Dothideomycetes</taxon>
        <taxon>Dothideomycetidae</taxon>
        <taxon>Mycosphaerellales</taxon>
        <taxon>Mycosphaerellaceae</taxon>
        <taxon>Zasmidium</taxon>
    </lineage>
</organism>
<name>A0A6A6BW53_ZASCE</name>
<protein>
    <recommendedName>
        <fullName evidence="3">Peptidase S9 prolyl oligopeptidase catalytic domain-containing protein</fullName>
    </recommendedName>
</protein>
<dbReference type="AlphaFoldDB" id="A0A6A6BW53"/>
<gene>
    <name evidence="1" type="ORF">M409DRAFT_30567</name>
</gene>
<dbReference type="Gene3D" id="2.130.10.120">
    <property type="entry name" value="Prolyl oligopeptidase, N-terminal domain"/>
    <property type="match status" value="1"/>
</dbReference>
<dbReference type="OrthoDB" id="248387at2759"/>
<sequence length="633" mass="70128">MQESTDEPGWARCQSMRTLQMLGSDGPRYGHHGLHFADNDTNRLLPSITRIGGMLYERLLNEEHPSGCWRRTTMQQYRELDNAGEVVVDVGQLNADEHTEWVLCGFWSLPPKHEKAIVQLRNVAEDIYALREWDLRTCTPVPHQEFRLTTTSPSEVAWLEENGVLLMSALNGGDNRTQAGEAGTVRLWMRGTLAECAPVLFVVAPDHILAKAFRDWGAEDEAVVYVDVETPLTNVIYLGRREGPYVSLPIPKTSLWVIRGEQLAILLKEDWSLNGGNYEAGTIVGVSVGQLFAENTKPVQLCDSSGFQEAFLDQTHLVILFRHNLRYFIRMFKPANGWLEVAAQPLPAGEVMSIATLDDYAGETDSTLLLTSQGPLTPPAFWTSSGPDGKFELLRQAPTTFNTVGYSLTDHHTGNLKGESIPYIMVGPPGTTAEQPVCLIFCGPDMIPGYNTILGQRWLEPGGAIIFVPSDYSDTVSSVTDATCIVTDLVTNDVTVPRRIAILGAFEHGAALIEIYPVSEGIFAAFGSYNPRWSSEVAFRSAGRLIQGHKGAQQHGLLIGCNSLSDPFDTRKARRLGETLQRFDYRVNYYESGMDGSGSLEDPAFLLALQLEFFRQKIGWIRETVPALPNVFT</sequence>
<dbReference type="Gene3D" id="3.40.50.1820">
    <property type="entry name" value="alpha/beta hydrolase"/>
    <property type="match status" value="1"/>
</dbReference>
<dbReference type="EMBL" id="ML993645">
    <property type="protein sequence ID" value="KAF2158935.1"/>
    <property type="molecule type" value="Genomic_DNA"/>
</dbReference>
<accession>A0A6A6BW53</accession>
<evidence type="ECO:0000313" key="1">
    <source>
        <dbReference type="EMBL" id="KAF2158935.1"/>
    </source>
</evidence>
<proteinExistence type="predicted"/>
<evidence type="ECO:0000313" key="2">
    <source>
        <dbReference type="Proteomes" id="UP000799537"/>
    </source>
</evidence>
<dbReference type="RefSeq" id="XP_033659824.1">
    <property type="nucleotide sequence ID" value="XM_033809992.1"/>
</dbReference>
<dbReference type="InterPro" id="IPR029058">
    <property type="entry name" value="AB_hydrolase_fold"/>
</dbReference>
<keyword evidence="2" id="KW-1185">Reference proteome</keyword>